<comment type="subcellular location">
    <subcellularLocation>
        <location evidence="1">Membrane</location>
        <topology evidence="1">Multi-pass membrane protein</topology>
    </subcellularLocation>
</comment>
<evidence type="ECO:0000256" key="3">
    <source>
        <dbReference type="ARBA" id="ARBA00022989"/>
    </source>
</evidence>
<gene>
    <name evidence="8" type="ORF">G7Z17_g2414</name>
</gene>
<evidence type="ECO:0000256" key="4">
    <source>
        <dbReference type="ARBA" id="ARBA00023136"/>
    </source>
</evidence>
<name>A0A9P5HEA3_9HYPO</name>
<keyword evidence="9" id="KW-1185">Reference proteome</keyword>
<feature type="transmembrane region" description="Helical" evidence="6">
    <location>
        <begin position="259"/>
        <end position="280"/>
    </location>
</feature>
<feature type="transmembrane region" description="Helical" evidence="6">
    <location>
        <begin position="105"/>
        <end position="124"/>
    </location>
</feature>
<dbReference type="Pfam" id="PF07690">
    <property type="entry name" value="MFS_1"/>
    <property type="match status" value="1"/>
</dbReference>
<dbReference type="AlphaFoldDB" id="A0A9P5HEA3"/>
<accession>A0A9P5HEA3</accession>
<dbReference type="PANTHER" id="PTHR23502">
    <property type="entry name" value="MAJOR FACILITATOR SUPERFAMILY"/>
    <property type="match status" value="1"/>
</dbReference>
<dbReference type="InterPro" id="IPR011701">
    <property type="entry name" value="MFS"/>
</dbReference>
<feature type="transmembrane region" description="Helical" evidence="6">
    <location>
        <begin position="200"/>
        <end position="223"/>
    </location>
</feature>
<dbReference type="EMBL" id="JAANBB010000024">
    <property type="protein sequence ID" value="KAF7555108.1"/>
    <property type="molecule type" value="Genomic_DNA"/>
</dbReference>
<evidence type="ECO:0000259" key="7">
    <source>
        <dbReference type="PROSITE" id="PS50850"/>
    </source>
</evidence>
<dbReference type="Proteomes" id="UP000722485">
    <property type="component" value="Unassembled WGS sequence"/>
</dbReference>
<keyword evidence="2 6" id="KW-0812">Transmembrane</keyword>
<evidence type="ECO:0000313" key="9">
    <source>
        <dbReference type="Proteomes" id="UP000722485"/>
    </source>
</evidence>
<evidence type="ECO:0000256" key="1">
    <source>
        <dbReference type="ARBA" id="ARBA00004141"/>
    </source>
</evidence>
<feature type="transmembrane region" description="Helical" evidence="6">
    <location>
        <begin position="512"/>
        <end position="531"/>
    </location>
</feature>
<keyword evidence="3 6" id="KW-1133">Transmembrane helix</keyword>
<evidence type="ECO:0000256" key="5">
    <source>
        <dbReference type="ARBA" id="ARBA00023180"/>
    </source>
</evidence>
<feature type="transmembrane region" description="Helical" evidence="6">
    <location>
        <begin position="230"/>
        <end position="247"/>
    </location>
</feature>
<dbReference type="GO" id="GO:0005886">
    <property type="term" value="C:plasma membrane"/>
    <property type="evidence" value="ECO:0007669"/>
    <property type="project" value="TreeGrafter"/>
</dbReference>
<feature type="transmembrane region" description="Helical" evidence="6">
    <location>
        <begin position="406"/>
        <end position="428"/>
    </location>
</feature>
<feature type="transmembrane region" description="Helical" evidence="6">
    <location>
        <begin position="170"/>
        <end position="188"/>
    </location>
</feature>
<feature type="domain" description="Major facilitator superfamily (MFS) profile" evidence="7">
    <location>
        <begin position="105"/>
        <end position="566"/>
    </location>
</feature>
<reference evidence="8" key="1">
    <citation type="submission" date="2020-03" db="EMBL/GenBank/DDBJ databases">
        <title>Draft Genome Sequence of Cylindrodendrum hubeiense.</title>
        <authorList>
            <person name="Buettner E."/>
            <person name="Kellner H."/>
        </authorList>
    </citation>
    <scope>NUCLEOTIDE SEQUENCE</scope>
    <source>
        <strain evidence="8">IHI 201604</strain>
    </source>
</reference>
<feature type="transmembrane region" description="Helical" evidence="6">
    <location>
        <begin position="144"/>
        <end position="163"/>
    </location>
</feature>
<feature type="transmembrane region" description="Helical" evidence="6">
    <location>
        <begin position="543"/>
        <end position="564"/>
    </location>
</feature>
<keyword evidence="4 6" id="KW-0472">Membrane</keyword>
<comment type="caution">
    <text evidence="8">The sequence shown here is derived from an EMBL/GenBank/DDBJ whole genome shotgun (WGS) entry which is preliminary data.</text>
</comment>
<dbReference type="PROSITE" id="PS50850">
    <property type="entry name" value="MFS"/>
    <property type="match status" value="1"/>
</dbReference>
<feature type="transmembrane region" description="Helical" evidence="6">
    <location>
        <begin position="368"/>
        <end position="394"/>
    </location>
</feature>
<evidence type="ECO:0000256" key="6">
    <source>
        <dbReference type="SAM" id="Phobius"/>
    </source>
</evidence>
<dbReference type="GO" id="GO:0022857">
    <property type="term" value="F:transmembrane transporter activity"/>
    <property type="evidence" value="ECO:0007669"/>
    <property type="project" value="InterPro"/>
</dbReference>
<keyword evidence="5" id="KW-0325">Glycoprotein</keyword>
<dbReference type="Gene3D" id="1.20.1250.20">
    <property type="entry name" value="MFS general substrate transporter like domains"/>
    <property type="match status" value="1"/>
</dbReference>
<proteinExistence type="predicted"/>
<sequence length="575" mass="63431">MDPPLDLVAFLAIQRSLSTFHVGRLGAAHLSELRRRTEMAQGAENGQHVPGTVLLEEQSDNIGALHIDHLKKVVHKNETVILVPQPSDDPNDPLNSSLMKRDLRFLLFAYCGVLIIGGIGPILSSLVPELMVLFNVSLSDVSLLTGYSLCATGAAGIIISAATRKYGKRPTLLFSVACAFIGTVWGGAAHSYNSLLGARVVQGFSVSMFESIFFAIVGDMYFLHERGFRTSIVTTVVSGISNLPAVLAGKITTDLGWRWVFWMLSIFLGIGLVLCVLFGWETAYNRRSIYNTDVASQDNLNELEAKRVAKVDHIEGRVDGISKVETATSTTIPRQSFLTLMKPYSETFTDEPLWKLIIAPVMILHNPVVIWAIMLMAFPTLWLVAINLLTAQIFTAPPFLLNTTKLGYLSAGPTVGGFLGALIAGLVSDPMIRLFSRRNQGVYEPEFRLFLIVPAFVLSAISYFLFGYLIEQGKSPVAMAALWGIATAALQFIMMSIGTYCVDAYRAISVEIFIATMIVKNFLLYGFSYFINDWIARWGPAKMFYCIAGIQLVLCLSTVPLYMYGKRLRSWCHKA</sequence>
<dbReference type="InterPro" id="IPR036259">
    <property type="entry name" value="MFS_trans_sf"/>
</dbReference>
<dbReference type="PANTHER" id="PTHR23502:SF29">
    <property type="entry name" value="TRANSPORTER, PUTATIVE (AFU_ORTHOLOGUE AFUA_6G06680)-RELATED"/>
    <property type="match status" value="1"/>
</dbReference>
<dbReference type="OrthoDB" id="2585655at2759"/>
<feature type="transmembrane region" description="Helical" evidence="6">
    <location>
        <begin position="449"/>
        <end position="470"/>
    </location>
</feature>
<dbReference type="SUPFAM" id="SSF103473">
    <property type="entry name" value="MFS general substrate transporter"/>
    <property type="match status" value="1"/>
</dbReference>
<evidence type="ECO:0000313" key="8">
    <source>
        <dbReference type="EMBL" id="KAF7555108.1"/>
    </source>
</evidence>
<feature type="transmembrane region" description="Helical" evidence="6">
    <location>
        <begin position="476"/>
        <end position="500"/>
    </location>
</feature>
<dbReference type="InterPro" id="IPR020846">
    <property type="entry name" value="MFS_dom"/>
</dbReference>
<organism evidence="8 9">
    <name type="scientific">Cylindrodendrum hubeiense</name>
    <dbReference type="NCBI Taxonomy" id="595255"/>
    <lineage>
        <taxon>Eukaryota</taxon>
        <taxon>Fungi</taxon>
        <taxon>Dikarya</taxon>
        <taxon>Ascomycota</taxon>
        <taxon>Pezizomycotina</taxon>
        <taxon>Sordariomycetes</taxon>
        <taxon>Hypocreomycetidae</taxon>
        <taxon>Hypocreales</taxon>
        <taxon>Nectriaceae</taxon>
        <taxon>Cylindrodendrum</taxon>
    </lineage>
</organism>
<protein>
    <recommendedName>
        <fullName evidence="7">Major facilitator superfamily (MFS) profile domain-containing protein</fullName>
    </recommendedName>
</protein>
<evidence type="ECO:0000256" key="2">
    <source>
        <dbReference type="ARBA" id="ARBA00022692"/>
    </source>
</evidence>